<evidence type="ECO:0000313" key="3">
    <source>
        <dbReference type="Proteomes" id="UP001372834"/>
    </source>
</evidence>
<dbReference type="AlphaFoldDB" id="A0AAN8SGK1"/>
<reference evidence="2 3" key="1">
    <citation type="submission" date="2023-10" db="EMBL/GenBank/DDBJ databases">
        <title>Genomes of two closely related lineages of the louse Polyplax serrata with different host specificities.</title>
        <authorList>
            <person name="Martinu J."/>
            <person name="Tarabai H."/>
            <person name="Stefka J."/>
            <person name="Hypsa V."/>
        </authorList>
    </citation>
    <scope>NUCLEOTIDE SEQUENCE [LARGE SCALE GENOMIC DNA]</scope>
    <source>
        <strain evidence="2">HR10_N</strain>
    </source>
</reference>
<dbReference type="SMART" id="SM00554">
    <property type="entry name" value="FAS1"/>
    <property type="match status" value="4"/>
</dbReference>
<feature type="domain" description="FAS1" evidence="1">
    <location>
        <begin position="338"/>
        <end position="483"/>
    </location>
</feature>
<dbReference type="Gene3D" id="2.30.180.10">
    <property type="entry name" value="FAS1 domain"/>
    <property type="match status" value="4"/>
</dbReference>
<gene>
    <name evidence="2" type="ORF">RUM43_000668</name>
</gene>
<evidence type="ECO:0000313" key="2">
    <source>
        <dbReference type="EMBL" id="KAK6644401.1"/>
    </source>
</evidence>
<dbReference type="PANTHER" id="PTHR10900">
    <property type="entry name" value="PERIOSTIN-RELATED"/>
    <property type="match status" value="1"/>
</dbReference>
<sequence length="670" mass="76436">MDSGFDQVSSVFALRAFYSLLENNNVANATLLYRPLTVFAPTNKAFQNFETTAPKDSLVSYHMATLPLTLSEMSSSQSVPTDYEGNPPLWITKNHRNEIYVNNARVIIPKSNIQAWNQRKKKQVLHMIDEVLEPVISTNPSVPLYNPDAYQFLNQSENIGLGKHRIRSFRQRVILNNKESIYRADGRYTFFIPVDEGFTRQYKRNSDAIPPQLGGSIFLNVSMKSFADLFKPPSRPEKIDQKVIDGHVIPHHVLFTGATPQGIDYKTLAFHDMMKVTISFTQQNDGKHSKLYVKSHTIVGDDNHPTGVVLAEIVRANIPVKNGVVHLIRHPLMVVDTTVEQFLKEKNDGPLYRFYKVIMDAGGDFIDRINRKHSGVTLFAPSNAAWSEMHLDQVMNDKKKLRQILDLHLVEMKLPMDVIMNNNNKELFQVVTAGGQKILYFNVAVNPNNNKTLTVEGGGVNATVIQPDIAAENGIVHIIDHVLGVPFQNVRDKLASDPMLNKTFYLGERTNFNDQLKNLNRKFTYFVPRDYAWHKAEIMYPSAHKKLFMPEFGYHVRQILERHLVIHDKVFTMADLKQNHNDTFTLPTLRDSLKIKIKEVDKGYVIDWRGESIPVFRPDVHCTNGIIHVIDRVLLQDSDVRINGEPKSQSVSLTLYLSIFFILIFISSTE</sequence>
<feature type="domain" description="FAS1" evidence="1">
    <location>
        <begin position="146"/>
        <end position="332"/>
    </location>
</feature>
<dbReference type="EMBL" id="JAWJWE010000001">
    <property type="protein sequence ID" value="KAK6644401.1"/>
    <property type="molecule type" value="Genomic_DNA"/>
</dbReference>
<protein>
    <recommendedName>
        <fullName evidence="1">FAS1 domain-containing protein</fullName>
    </recommendedName>
</protein>
<feature type="domain" description="FAS1" evidence="1">
    <location>
        <begin position="487"/>
        <end position="634"/>
    </location>
</feature>
<evidence type="ECO:0000259" key="1">
    <source>
        <dbReference type="PROSITE" id="PS50213"/>
    </source>
</evidence>
<accession>A0AAN8SGK1</accession>
<dbReference type="GO" id="GO:0005615">
    <property type="term" value="C:extracellular space"/>
    <property type="evidence" value="ECO:0007669"/>
    <property type="project" value="TreeGrafter"/>
</dbReference>
<dbReference type="SUPFAM" id="SSF82153">
    <property type="entry name" value="FAS1 domain"/>
    <property type="match status" value="4"/>
</dbReference>
<dbReference type="GO" id="GO:0031012">
    <property type="term" value="C:extracellular matrix"/>
    <property type="evidence" value="ECO:0007669"/>
    <property type="project" value="TreeGrafter"/>
</dbReference>
<feature type="domain" description="FAS1" evidence="1">
    <location>
        <begin position="1"/>
        <end position="132"/>
    </location>
</feature>
<dbReference type="InterPro" id="IPR050904">
    <property type="entry name" value="Adhesion/Biosynth-related"/>
</dbReference>
<dbReference type="Proteomes" id="UP001372834">
    <property type="component" value="Unassembled WGS sequence"/>
</dbReference>
<proteinExistence type="predicted"/>
<dbReference type="Pfam" id="PF02469">
    <property type="entry name" value="Fasciclin"/>
    <property type="match status" value="4"/>
</dbReference>
<dbReference type="PANTHER" id="PTHR10900:SF80">
    <property type="entry name" value="FASCICLIN-1"/>
    <property type="match status" value="1"/>
</dbReference>
<dbReference type="GO" id="GO:0007155">
    <property type="term" value="P:cell adhesion"/>
    <property type="evidence" value="ECO:0007669"/>
    <property type="project" value="TreeGrafter"/>
</dbReference>
<dbReference type="InterPro" id="IPR000782">
    <property type="entry name" value="FAS1_domain"/>
</dbReference>
<dbReference type="GO" id="GO:0050839">
    <property type="term" value="F:cell adhesion molecule binding"/>
    <property type="evidence" value="ECO:0007669"/>
    <property type="project" value="TreeGrafter"/>
</dbReference>
<name>A0AAN8SGK1_POLSC</name>
<dbReference type="InterPro" id="IPR036378">
    <property type="entry name" value="FAS1_dom_sf"/>
</dbReference>
<dbReference type="PROSITE" id="PS50213">
    <property type="entry name" value="FAS1"/>
    <property type="match status" value="4"/>
</dbReference>
<organism evidence="2 3">
    <name type="scientific">Polyplax serrata</name>
    <name type="common">Common mouse louse</name>
    <dbReference type="NCBI Taxonomy" id="468196"/>
    <lineage>
        <taxon>Eukaryota</taxon>
        <taxon>Metazoa</taxon>
        <taxon>Ecdysozoa</taxon>
        <taxon>Arthropoda</taxon>
        <taxon>Hexapoda</taxon>
        <taxon>Insecta</taxon>
        <taxon>Pterygota</taxon>
        <taxon>Neoptera</taxon>
        <taxon>Paraneoptera</taxon>
        <taxon>Psocodea</taxon>
        <taxon>Troctomorpha</taxon>
        <taxon>Phthiraptera</taxon>
        <taxon>Anoplura</taxon>
        <taxon>Polyplacidae</taxon>
        <taxon>Polyplax</taxon>
    </lineage>
</organism>
<dbReference type="GO" id="GO:0030198">
    <property type="term" value="P:extracellular matrix organization"/>
    <property type="evidence" value="ECO:0007669"/>
    <property type="project" value="TreeGrafter"/>
</dbReference>
<comment type="caution">
    <text evidence="2">The sequence shown here is derived from an EMBL/GenBank/DDBJ whole genome shotgun (WGS) entry which is preliminary data.</text>
</comment>